<evidence type="ECO:0000259" key="1">
    <source>
        <dbReference type="PROSITE" id="PS51707"/>
    </source>
</evidence>
<dbReference type="EMBL" id="BOVK01000001">
    <property type="protein sequence ID" value="GIQ67230.1"/>
    <property type="molecule type" value="Genomic_DNA"/>
</dbReference>
<dbReference type="PROSITE" id="PS51707">
    <property type="entry name" value="CYTH"/>
    <property type="match status" value="1"/>
</dbReference>
<comment type="caution">
    <text evidence="2">The sequence shown here is derived from an EMBL/GenBank/DDBJ whole genome shotgun (WGS) entry which is preliminary data.</text>
</comment>
<evidence type="ECO:0000313" key="2">
    <source>
        <dbReference type="EMBL" id="GIQ67230.1"/>
    </source>
</evidence>
<dbReference type="SUPFAM" id="SSF55154">
    <property type="entry name" value="CYTH-like phosphatases"/>
    <property type="match status" value="1"/>
</dbReference>
<keyword evidence="3" id="KW-1185">Reference proteome</keyword>
<dbReference type="InterPro" id="IPR033469">
    <property type="entry name" value="CYTH-like_dom_sf"/>
</dbReference>
<sequence length="165" mass="19462">MNYYYDTADLSLKEQDITLRVRQFEDSLTLEIKQPVEETHAYKAKKEWRFPLESLPSYIDLGHHFPSLDGHRAMLTFPLLTERRSCHVSDHIRIDLDKSSYLGNIDYEIEIEFDENGDSEAADWFHQLLPGKRLQKADGKKTRFFRAYLQTFQGRKGLSLNEFDL</sequence>
<dbReference type="Pfam" id="PF01928">
    <property type="entry name" value="CYTH"/>
    <property type="match status" value="1"/>
</dbReference>
<protein>
    <submittedName>
        <fullName evidence="2">CYTH domain-containing protein</fullName>
    </submittedName>
</protein>
<dbReference type="InterPro" id="IPR023577">
    <property type="entry name" value="CYTH_domain"/>
</dbReference>
<feature type="domain" description="CYTH" evidence="1">
    <location>
        <begin position="1"/>
        <end position="151"/>
    </location>
</feature>
<proteinExistence type="predicted"/>
<dbReference type="SMART" id="SM01118">
    <property type="entry name" value="CYTH"/>
    <property type="match status" value="1"/>
</dbReference>
<dbReference type="AlphaFoldDB" id="A0A8J4LZW2"/>
<dbReference type="Proteomes" id="UP000677918">
    <property type="component" value="Unassembled WGS sequence"/>
</dbReference>
<gene>
    <name evidence="2" type="ORF">XYCOK13_00540</name>
</gene>
<evidence type="ECO:0000313" key="3">
    <source>
        <dbReference type="Proteomes" id="UP000677918"/>
    </source>
</evidence>
<name>A0A8J4LZW2_9BACL</name>
<accession>A0A8J4LZW2</accession>
<dbReference type="Gene3D" id="2.40.320.10">
    <property type="entry name" value="Hypothetical Protein Pfu-838710-001"/>
    <property type="match status" value="1"/>
</dbReference>
<organism evidence="2 3">
    <name type="scientific">Xylanibacillus composti</name>
    <dbReference type="NCBI Taxonomy" id="1572762"/>
    <lineage>
        <taxon>Bacteria</taxon>
        <taxon>Bacillati</taxon>
        <taxon>Bacillota</taxon>
        <taxon>Bacilli</taxon>
        <taxon>Bacillales</taxon>
        <taxon>Paenibacillaceae</taxon>
        <taxon>Xylanibacillus</taxon>
    </lineage>
</organism>
<reference evidence="2" key="1">
    <citation type="submission" date="2021-04" db="EMBL/GenBank/DDBJ databases">
        <title>Draft genome sequence of Xylanibacillus composti strain K13.</title>
        <authorList>
            <person name="Uke A."/>
            <person name="Chhe C."/>
            <person name="Baramee S."/>
            <person name="Kosugi A."/>
        </authorList>
    </citation>
    <scope>NUCLEOTIDE SEQUENCE</scope>
    <source>
        <strain evidence="2">K13</strain>
    </source>
</reference>